<dbReference type="AlphaFoldDB" id="A0A4R5NLX3"/>
<dbReference type="Proteomes" id="UP000294854">
    <property type="component" value="Unassembled WGS sequence"/>
</dbReference>
<comment type="caution">
    <text evidence="1">The sequence shown here is derived from an EMBL/GenBank/DDBJ whole genome shotgun (WGS) entry which is preliminary data.</text>
</comment>
<accession>A0A4R5NLX3</accession>
<evidence type="ECO:0000313" key="2">
    <source>
        <dbReference type="Proteomes" id="UP000294854"/>
    </source>
</evidence>
<keyword evidence="2" id="KW-1185">Reference proteome</keyword>
<reference evidence="1 2" key="1">
    <citation type="journal article" date="2019" name="Appl. Microbiol. Biotechnol.">
        <title>Uncovering carbohydrate metabolism through a genotype-phenotype association study of 56 lactic acid bacteria genomes.</title>
        <authorList>
            <person name="Buron-Moles G."/>
            <person name="Chailyan A."/>
            <person name="Dolejs I."/>
            <person name="Forster J."/>
            <person name="Miks M.H."/>
        </authorList>
    </citation>
    <scope>NUCLEOTIDE SEQUENCE [LARGE SCALE GENOMIC DNA]</scope>
    <source>
        <strain evidence="1 2">ATCC 49373</strain>
    </source>
</reference>
<proteinExistence type="predicted"/>
<evidence type="ECO:0000313" key="1">
    <source>
        <dbReference type="EMBL" id="TDG76248.1"/>
    </source>
</evidence>
<gene>
    <name evidence="1" type="ORF">C5L31_000861</name>
</gene>
<organism evidence="1 2">
    <name type="scientific">Secundilactobacillus malefermentans</name>
    <dbReference type="NCBI Taxonomy" id="176292"/>
    <lineage>
        <taxon>Bacteria</taxon>
        <taxon>Bacillati</taxon>
        <taxon>Bacillota</taxon>
        <taxon>Bacilli</taxon>
        <taxon>Lactobacillales</taxon>
        <taxon>Lactobacillaceae</taxon>
        <taxon>Secundilactobacillus</taxon>
    </lineage>
</organism>
<protein>
    <submittedName>
        <fullName evidence="1">Uncharacterized protein</fullName>
    </submittedName>
</protein>
<name>A0A4R5NLX3_9LACO</name>
<sequence length="31" mass="3574">MPILFLLWNEETRSFKDVMNHSGFESSVSDG</sequence>
<dbReference type="EMBL" id="PUFO01000061">
    <property type="protein sequence ID" value="TDG76248.1"/>
    <property type="molecule type" value="Genomic_DNA"/>
</dbReference>